<accession>A0A2P2N922</accession>
<evidence type="ECO:0000313" key="1">
    <source>
        <dbReference type="EMBL" id="MBX38987.1"/>
    </source>
</evidence>
<dbReference type="AlphaFoldDB" id="A0A2P2N922"/>
<protein>
    <submittedName>
        <fullName evidence="1">Uncharacterized protein</fullName>
    </submittedName>
</protein>
<proteinExistence type="predicted"/>
<organism evidence="1">
    <name type="scientific">Rhizophora mucronata</name>
    <name type="common">Asiatic mangrove</name>
    <dbReference type="NCBI Taxonomy" id="61149"/>
    <lineage>
        <taxon>Eukaryota</taxon>
        <taxon>Viridiplantae</taxon>
        <taxon>Streptophyta</taxon>
        <taxon>Embryophyta</taxon>
        <taxon>Tracheophyta</taxon>
        <taxon>Spermatophyta</taxon>
        <taxon>Magnoliopsida</taxon>
        <taxon>eudicotyledons</taxon>
        <taxon>Gunneridae</taxon>
        <taxon>Pentapetalae</taxon>
        <taxon>rosids</taxon>
        <taxon>fabids</taxon>
        <taxon>Malpighiales</taxon>
        <taxon>Rhizophoraceae</taxon>
        <taxon>Rhizophora</taxon>
    </lineage>
</organism>
<name>A0A2P2N922_RHIMU</name>
<sequence length="36" mass="4104">MLPKVIQARTVMSLSIPSLEFSLWNTSKDLLHVSNF</sequence>
<dbReference type="EMBL" id="GGEC01058503">
    <property type="protein sequence ID" value="MBX38987.1"/>
    <property type="molecule type" value="Transcribed_RNA"/>
</dbReference>
<reference evidence="1" key="1">
    <citation type="submission" date="2018-02" db="EMBL/GenBank/DDBJ databases">
        <title>Rhizophora mucronata_Transcriptome.</title>
        <authorList>
            <person name="Meera S.P."/>
            <person name="Sreeshan A."/>
            <person name="Augustine A."/>
        </authorList>
    </citation>
    <scope>NUCLEOTIDE SEQUENCE</scope>
    <source>
        <tissue evidence="1">Leaf</tissue>
    </source>
</reference>